<dbReference type="GO" id="GO:0009897">
    <property type="term" value="C:external side of plasma membrane"/>
    <property type="evidence" value="ECO:0007669"/>
    <property type="project" value="TreeGrafter"/>
</dbReference>
<dbReference type="InterPro" id="IPR003137">
    <property type="entry name" value="PA_domain"/>
</dbReference>
<sequence length="719" mass="79714">MEQARTTISKIFNGEPRSYTRFNLTQNMEGDNSHVEMKLSADLDEEVGGNGVGETHQPNGVHGPYALRKTGRSPMNICFLVSATLLIFIIGYLIGYLVHRKKEEVALSCKLADLPLSPPSVVQRETGAAPLMDWADVKSLLAEQLSADKLEDLGSASHRAGSLGDEALANKVLSRFKAYSMHPWSDEHFVRVQEPDARKPNQVTFKGVTEKQTGFLSYSATGNVTGAILYAYYGRMDDFEMLKDFNMLLSGRVVLVKAGKISFADKVANAARWNVSAVLIYGDTDINELYGHVHLGSGDPYSPGFPSFNHTRFAAVQSSGLPSILAQTISWKLAERIIGSLEGHLPPNKWRDVIRLGDNDVVTVEVNNVLVEKKIHNILGVIKGLVDPDRYIILGAQRDAWGTGFAKSTVGTSVLVELARSISTMVKHGGFRPRRSIVFASWSAGDYGNVGSTEWLEVGIQSNWSITSTILAIWCYPIRTCGYVLWFMCALLFSLSLQPMQMSDAAFPFLAFSGIPSISFRFTGTSDYPYLDTPLDTKEQLSKATSYQVTKLALDAAQVAGQMTLRLVHDYLLSFDLQGYDQLITVYTADITRKVLMLQKTNFMFLFLFLKPVQFQLFVALDKVCRMTPCNRPHGTCPQVERNLLSPYVSPRDSPFRHIFIGSGQHTFKAIVDQLEAFRLQNSVVDVDTFKTELALATWTLQGCANSLAGDVWSLDNEI</sequence>
<keyword evidence="2" id="KW-1133">Transmembrane helix</keyword>
<evidence type="ECO:0000256" key="2">
    <source>
        <dbReference type="RuleBase" id="RU367157"/>
    </source>
</evidence>
<name>A0A8C5F9C4_GADMO</name>
<dbReference type="InterPro" id="IPR036757">
    <property type="entry name" value="TFR-like_dimer_dom_sf"/>
</dbReference>
<keyword evidence="2" id="KW-0812">Transmembrane</keyword>
<keyword evidence="2" id="KW-0449">Lipoprotein</keyword>
<dbReference type="Proteomes" id="UP000694546">
    <property type="component" value="Chromosome 8"/>
</dbReference>
<comment type="subcellular location">
    <subcellularLocation>
        <location evidence="2">Cell membrane</location>
        <topology evidence="2">Single-pass type II membrane protein</topology>
    </subcellularLocation>
    <subcellularLocation>
        <location evidence="2">Melanosome</location>
    </subcellularLocation>
</comment>
<keyword evidence="2" id="KW-1003">Cell membrane</keyword>
<keyword evidence="2" id="KW-0675">Receptor</keyword>
<reference evidence="4" key="1">
    <citation type="submission" date="2025-08" db="UniProtKB">
        <authorList>
            <consortium name="Ensembl"/>
        </authorList>
    </citation>
    <scope>IDENTIFICATION</scope>
</reference>
<accession>A0A8C5F9C4</accession>
<dbReference type="FunFam" id="3.40.630.10:FF:000101">
    <property type="entry name" value="N-acetylated alpha-linked acidic dipeptidase like 1"/>
    <property type="match status" value="1"/>
</dbReference>
<dbReference type="Gene3D" id="3.50.30.30">
    <property type="match status" value="1"/>
</dbReference>
<dbReference type="GO" id="GO:0031623">
    <property type="term" value="P:receptor internalization"/>
    <property type="evidence" value="ECO:0007669"/>
    <property type="project" value="UniProtKB-UniRule"/>
</dbReference>
<comment type="PTM">
    <text evidence="2">Stearoylated.</text>
</comment>
<dbReference type="InterPro" id="IPR039373">
    <property type="entry name" value="Peptidase_M28B"/>
</dbReference>
<dbReference type="Gene3D" id="1.20.930.40">
    <property type="entry name" value="Transferrin receptor-like, dimerisation domain"/>
    <property type="match status" value="1"/>
</dbReference>
<dbReference type="SUPFAM" id="SSF52025">
    <property type="entry name" value="PA domain"/>
    <property type="match status" value="1"/>
</dbReference>
<evidence type="ECO:0000313" key="4">
    <source>
        <dbReference type="Ensembl" id="ENSGMOP00000018655.2"/>
    </source>
</evidence>
<dbReference type="PANTHER" id="PTHR10404">
    <property type="entry name" value="N-ACETYLATED-ALPHA-LINKED ACIDIC DIPEPTIDASE"/>
    <property type="match status" value="1"/>
</dbReference>
<comment type="subunit">
    <text evidence="2">Homodimer; disulfide-linked.</text>
</comment>
<dbReference type="SUPFAM" id="SSF47672">
    <property type="entry name" value="Transferrin receptor-like dimerisation domain"/>
    <property type="match status" value="1"/>
</dbReference>
<dbReference type="GO" id="GO:0042470">
    <property type="term" value="C:melanosome"/>
    <property type="evidence" value="ECO:0007669"/>
    <property type="project" value="UniProtKB-SubCell"/>
</dbReference>
<keyword evidence="5" id="KW-1185">Reference proteome</keyword>
<feature type="transmembrane region" description="Helical" evidence="2">
    <location>
        <begin position="77"/>
        <end position="98"/>
    </location>
</feature>
<dbReference type="PANTHER" id="PTHR10404:SF26">
    <property type="entry name" value="TRANSFERRIN RECEPTOR PROTEIN 1"/>
    <property type="match status" value="1"/>
</dbReference>
<protein>
    <recommendedName>
        <fullName evidence="2">Transferrin receptor protein 1</fullName>
    </recommendedName>
</protein>
<gene>
    <name evidence="4" type="primary">tfr1a</name>
</gene>
<dbReference type="AlphaFoldDB" id="A0A8C5F9C4"/>
<dbReference type="Pfam" id="PF02225">
    <property type="entry name" value="PA"/>
    <property type="match status" value="1"/>
</dbReference>
<dbReference type="SUPFAM" id="SSF53187">
    <property type="entry name" value="Zn-dependent exopeptidases"/>
    <property type="match status" value="1"/>
</dbReference>
<keyword evidence="2" id="KW-0472">Membrane</keyword>
<evidence type="ECO:0000313" key="5">
    <source>
        <dbReference type="Proteomes" id="UP000694546"/>
    </source>
</evidence>
<comment type="similarity">
    <text evidence="1 2">Belongs to the peptidase M28 family. M28B subfamily.</text>
</comment>
<dbReference type="Gene3D" id="3.40.630.10">
    <property type="entry name" value="Zn peptidases"/>
    <property type="match status" value="2"/>
</dbReference>
<dbReference type="InterPro" id="IPR046450">
    <property type="entry name" value="PA_dom_sf"/>
</dbReference>
<feature type="domain" description="PA" evidence="3">
    <location>
        <begin position="227"/>
        <end position="286"/>
    </location>
</feature>
<proteinExistence type="inferred from homology"/>
<dbReference type="GO" id="GO:0004998">
    <property type="term" value="F:transferrin receptor activity"/>
    <property type="evidence" value="ECO:0007669"/>
    <property type="project" value="UniProtKB-UniRule"/>
</dbReference>
<organism evidence="4 5">
    <name type="scientific">Gadus morhua</name>
    <name type="common">Atlantic cod</name>
    <dbReference type="NCBI Taxonomy" id="8049"/>
    <lineage>
        <taxon>Eukaryota</taxon>
        <taxon>Metazoa</taxon>
        <taxon>Chordata</taxon>
        <taxon>Craniata</taxon>
        <taxon>Vertebrata</taxon>
        <taxon>Euteleostomi</taxon>
        <taxon>Actinopterygii</taxon>
        <taxon>Neopterygii</taxon>
        <taxon>Teleostei</taxon>
        <taxon>Neoteleostei</taxon>
        <taxon>Acanthomorphata</taxon>
        <taxon>Zeiogadaria</taxon>
        <taxon>Gadariae</taxon>
        <taxon>Gadiformes</taxon>
        <taxon>Gadoidei</taxon>
        <taxon>Gadidae</taxon>
        <taxon>Gadus</taxon>
    </lineage>
</organism>
<comment type="function">
    <text evidence="2">Cellular uptake of iron occurs via receptor-mediated endocytosis of ligand-occupied transferrin receptor into specialized endosomes. Endosomal acidification leads to iron release. The apotransferrin-receptor complex is then recycled to the cell surface with a return to neutral pH and the concomitant loss of affinity of apotransferrin for its receptor. Transferrin receptor is necessary for development of erythrocytes and the nervous system. Acts as a lipid sensor that regulates mitochondrial fusion by regulating activation of the JNK pathway.</text>
</comment>
<dbReference type="GO" id="GO:0006879">
    <property type="term" value="P:intracellular iron ion homeostasis"/>
    <property type="evidence" value="ECO:0007669"/>
    <property type="project" value="UniProtKB-UniRule"/>
</dbReference>
<reference evidence="4" key="2">
    <citation type="submission" date="2025-09" db="UniProtKB">
        <authorList>
            <consortium name="Ensembl"/>
        </authorList>
    </citation>
    <scope>IDENTIFICATION</scope>
</reference>
<keyword evidence="2" id="KW-0564">Palmitate</keyword>
<keyword evidence="2" id="KW-0325">Glycoprotein</keyword>
<dbReference type="GeneTree" id="ENSGT01030000234598"/>
<evidence type="ECO:0000259" key="3">
    <source>
        <dbReference type="Pfam" id="PF02225"/>
    </source>
</evidence>
<dbReference type="Ensembl" id="ENSGMOT00000019112.2">
    <property type="protein sequence ID" value="ENSGMOP00000018655.2"/>
    <property type="gene ID" value="ENSGMOG00000017342.2"/>
</dbReference>
<dbReference type="GO" id="GO:0033572">
    <property type="term" value="P:transferrin transport"/>
    <property type="evidence" value="ECO:0007669"/>
    <property type="project" value="UniProtKB-UniRule"/>
</dbReference>
<keyword evidence="2" id="KW-0254">Endocytosis</keyword>
<evidence type="ECO:0000256" key="1">
    <source>
        <dbReference type="ARBA" id="ARBA00005634"/>
    </source>
</evidence>